<dbReference type="Proteomes" id="UP001274830">
    <property type="component" value="Unassembled WGS sequence"/>
</dbReference>
<dbReference type="SUPFAM" id="SSF103473">
    <property type="entry name" value="MFS general substrate transporter"/>
    <property type="match status" value="2"/>
</dbReference>
<dbReference type="GO" id="GO:0005886">
    <property type="term" value="C:plasma membrane"/>
    <property type="evidence" value="ECO:0007669"/>
    <property type="project" value="TreeGrafter"/>
</dbReference>
<gene>
    <name evidence="8" type="ORF">LTR78_004452</name>
</gene>
<dbReference type="PROSITE" id="PS00216">
    <property type="entry name" value="SUGAR_TRANSPORT_1"/>
    <property type="match status" value="1"/>
</dbReference>
<evidence type="ECO:0000256" key="3">
    <source>
        <dbReference type="ARBA" id="ARBA00022692"/>
    </source>
</evidence>
<feature type="transmembrane region" description="Helical" evidence="6">
    <location>
        <begin position="220"/>
        <end position="239"/>
    </location>
</feature>
<dbReference type="InterPro" id="IPR010573">
    <property type="entry name" value="MFS_Str1/Tri12-like"/>
</dbReference>
<dbReference type="InterPro" id="IPR005829">
    <property type="entry name" value="Sugar_transporter_CS"/>
</dbReference>
<dbReference type="Pfam" id="PF06609">
    <property type="entry name" value="TRI12"/>
    <property type="match status" value="1"/>
</dbReference>
<feature type="transmembrane region" description="Helical" evidence="6">
    <location>
        <begin position="59"/>
        <end position="78"/>
    </location>
</feature>
<evidence type="ECO:0000313" key="9">
    <source>
        <dbReference type="Proteomes" id="UP001274830"/>
    </source>
</evidence>
<dbReference type="GO" id="GO:0022857">
    <property type="term" value="F:transmembrane transporter activity"/>
    <property type="evidence" value="ECO:0007669"/>
    <property type="project" value="InterPro"/>
</dbReference>
<comment type="subcellular location">
    <subcellularLocation>
        <location evidence="1">Membrane</location>
        <topology evidence="1">Multi-pass membrane protein</topology>
    </subcellularLocation>
</comment>
<keyword evidence="4 6" id="KW-1133">Transmembrane helix</keyword>
<dbReference type="Gene3D" id="1.20.1250.20">
    <property type="entry name" value="MFS general substrate transporter like domains"/>
    <property type="match status" value="1"/>
</dbReference>
<feature type="transmembrane region" description="Helical" evidence="6">
    <location>
        <begin position="153"/>
        <end position="172"/>
    </location>
</feature>
<keyword evidence="9" id="KW-1185">Reference proteome</keyword>
<feature type="transmembrane region" description="Helical" evidence="6">
    <location>
        <begin position="128"/>
        <end position="147"/>
    </location>
</feature>
<reference evidence="8" key="1">
    <citation type="submission" date="2023-07" db="EMBL/GenBank/DDBJ databases">
        <title>Black Yeasts Isolated from many extreme environments.</title>
        <authorList>
            <person name="Coleine C."/>
            <person name="Stajich J.E."/>
            <person name="Selbmann L."/>
        </authorList>
    </citation>
    <scope>NUCLEOTIDE SEQUENCE</scope>
    <source>
        <strain evidence="8">CCFEE 5485</strain>
    </source>
</reference>
<feature type="transmembrane region" description="Helical" evidence="6">
    <location>
        <begin position="184"/>
        <end position="208"/>
    </location>
</feature>
<proteinExistence type="predicted"/>
<sequence length="597" mass="63644">MYEPQEKPQDMVSEHIEELPQGHGEEPEVVGFVADTNELPPGSMNLSLTSAMGYFRSKYFLGSLFATGMGLLAAVGQFGYAAPVLGIIDTDLGPDPNFIWISLIYNVALSVFLPIVGRLSDIFGRRWFFIAGAVVGVVGTILCATAKSINMLIVANAICGFANATQLSFHVVMGELVPIKHRYLINAILYVFCIPGSGFGGIISYSFAVHYPSISWRGPYWILVGINAVALVLWALFYFPPTFDMKHKDQGTASKKAFWIKNYDYVGTVLFTIGFVMFLIGLNWGGSVYPWTSGKVIGMIVGGFAVLVGFVLYEIYMPLKAPFMPMHLFRNTGWVVASILLGIGAGVYYAFAIIFPTQSAVLYGNGDMIYVGWLSCIPACGIICGQIFGGVLGKRVGKFLGGGAFLGSAAVINTTNKNIEIALVFLGCWFIGWNETICLANATIIVHDQQEIGVAGGVAGSIRGAISAISLSVYSAVLTNRLTKTVASEVPTALVGAGLPVSSVPAFLKAIEAGTAAAFQAVPGISAEIIATGLHAYKVANAQAYSTVYLTVIAFAVLGFVSTFFAANTEGKMLDSVAATLHGQEALADEKDKRDVV</sequence>
<dbReference type="PROSITE" id="PS50850">
    <property type="entry name" value="MFS"/>
    <property type="match status" value="1"/>
</dbReference>
<feature type="transmembrane region" description="Helical" evidence="6">
    <location>
        <begin position="334"/>
        <end position="356"/>
    </location>
</feature>
<evidence type="ECO:0000256" key="5">
    <source>
        <dbReference type="ARBA" id="ARBA00023136"/>
    </source>
</evidence>
<name>A0AAE0WQH0_9PEZI</name>
<dbReference type="InterPro" id="IPR053791">
    <property type="entry name" value="MFS_Tri12-like"/>
</dbReference>
<keyword evidence="5 6" id="KW-0472">Membrane</keyword>
<evidence type="ECO:0000256" key="6">
    <source>
        <dbReference type="SAM" id="Phobius"/>
    </source>
</evidence>
<protein>
    <recommendedName>
        <fullName evidence="7">Major facilitator superfamily (MFS) profile domain-containing protein</fullName>
    </recommendedName>
</protein>
<feature type="transmembrane region" description="Helical" evidence="6">
    <location>
        <begin position="548"/>
        <end position="567"/>
    </location>
</feature>
<accession>A0AAE0WQH0</accession>
<dbReference type="PANTHER" id="PTHR23501:SF109">
    <property type="entry name" value="MAJOR FACILITATOR SUPERFAMILY (MFS) PROFILE DOMAIN-CONTAINING PROTEIN-RELATED"/>
    <property type="match status" value="1"/>
</dbReference>
<evidence type="ECO:0000313" key="8">
    <source>
        <dbReference type="EMBL" id="KAK3675811.1"/>
    </source>
</evidence>
<evidence type="ECO:0000256" key="2">
    <source>
        <dbReference type="ARBA" id="ARBA00022448"/>
    </source>
</evidence>
<keyword evidence="3 6" id="KW-0812">Transmembrane</keyword>
<feature type="transmembrane region" description="Helical" evidence="6">
    <location>
        <begin position="98"/>
        <end position="116"/>
    </location>
</feature>
<evidence type="ECO:0000256" key="1">
    <source>
        <dbReference type="ARBA" id="ARBA00004141"/>
    </source>
</evidence>
<evidence type="ECO:0000256" key="4">
    <source>
        <dbReference type="ARBA" id="ARBA00022989"/>
    </source>
</evidence>
<keyword evidence="2" id="KW-0813">Transport</keyword>
<dbReference type="EMBL" id="JAUTXT010000013">
    <property type="protein sequence ID" value="KAK3675811.1"/>
    <property type="molecule type" value="Genomic_DNA"/>
</dbReference>
<organism evidence="8 9">
    <name type="scientific">Recurvomyces mirabilis</name>
    <dbReference type="NCBI Taxonomy" id="574656"/>
    <lineage>
        <taxon>Eukaryota</taxon>
        <taxon>Fungi</taxon>
        <taxon>Dikarya</taxon>
        <taxon>Ascomycota</taxon>
        <taxon>Pezizomycotina</taxon>
        <taxon>Dothideomycetes</taxon>
        <taxon>Dothideomycetidae</taxon>
        <taxon>Mycosphaerellales</taxon>
        <taxon>Teratosphaeriaceae</taxon>
        <taxon>Recurvomyces</taxon>
    </lineage>
</organism>
<comment type="caution">
    <text evidence="8">The sequence shown here is derived from an EMBL/GenBank/DDBJ whole genome shotgun (WGS) entry which is preliminary data.</text>
</comment>
<dbReference type="CDD" id="cd06179">
    <property type="entry name" value="MFS_TRI12_like"/>
    <property type="match status" value="1"/>
</dbReference>
<feature type="domain" description="Major facilitator superfamily (MFS) profile" evidence="7">
    <location>
        <begin position="46"/>
        <end position="571"/>
    </location>
</feature>
<dbReference type="AlphaFoldDB" id="A0AAE0WQH0"/>
<dbReference type="PANTHER" id="PTHR23501">
    <property type="entry name" value="MAJOR FACILITATOR SUPERFAMILY"/>
    <property type="match status" value="1"/>
</dbReference>
<dbReference type="InterPro" id="IPR020846">
    <property type="entry name" value="MFS_dom"/>
</dbReference>
<evidence type="ECO:0000259" key="7">
    <source>
        <dbReference type="PROSITE" id="PS50850"/>
    </source>
</evidence>
<feature type="transmembrane region" description="Helical" evidence="6">
    <location>
        <begin position="265"/>
        <end position="284"/>
    </location>
</feature>
<feature type="transmembrane region" description="Helical" evidence="6">
    <location>
        <begin position="368"/>
        <end position="392"/>
    </location>
</feature>
<feature type="transmembrane region" description="Helical" evidence="6">
    <location>
        <begin position="296"/>
        <end position="313"/>
    </location>
</feature>
<dbReference type="InterPro" id="IPR036259">
    <property type="entry name" value="MFS_trans_sf"/>
</dbReference>